<dbReference type="InParanoid" id="A0A1M7HLC5"/>
<dbReference type="Proteomes" id="UP000190911">
    <property type="component" value="Chromosome I"/>
</dbReference>
<dbReference type="NCBIfam" id="NF008722">
    <property type="entry name" value="PRK11716.1"/>
    <property type="match status" value="1"/>
</dbReference>
<evidence type="ECO:0000259" key="5">
    <source>
        <dbReference type="PROSITE" id="PS50931"/>
    </source>
</evidence>
<keyword evidence="4" id="KW-0804">Transcription</keyword>
<feature type="domain" description="HTH lysR-type" evidence="5">
    <location>
        <begin position="43"/>
        <end position="100"/>
    </location>
</feature>
<dbReference type="InterPro" id="IPR036388">
    <property type="entry name" value="WH-like_DNA-bd_sf"/>
</dbReference>
<dbReference type="Pfam" id="PF03466">
    <property type="entry name" value="LysR_substrate"/>
    <property type="match status" value="1"/>
</dbReference>
<dbReference type="FunCoup" id="A0A1M7HLC5">
    <property type="interactions" value="8"/>
</dbReference>
<gene>
    <name evidence="6" type="ORF">SAMN05878437_2208</name>
</gene>
<dbReference type="PROSITE" id="PS50931">
    <property type="entry name" value="HTH_LYSR"/>
    <property type="match status" value="1"/>
</dbReference>
<dbReference type="PANTHER" id="PTHR30126:SF81">
    <property type="entry name" value="HTH-TYPE TRANSCRIPTIONAL REGULATOR ILVY"/>
    <property type="match status" value="1"/>
</dbReference>
<keyword evidence="2" id="KW-0805">Transcription regulation</keyword>
<proteinExistence type="inferred from homology"/>
<reference evidence="6 7" key="1">
    <citation type="submission" date="2016-11" db="EMBL/GenBank/DDBJ databases">
        <authorList>
            <person name="Jaros S."/>
            <person name="Januszkiewicz K."/>
            <person name="Wedrychowicz H."/>
        </authorList>
    </citation>
    <scope>NUCLEOTIDE SEQUENCE [LARGE SCALE GENOMIC DNA]</scope>
    <source>
        <strain evidence="6 7">ACAM 12</strain>
    </source>
</reference>
<protein>
    <submittedName>
        <fullName evidence="6">Transcriptional regulator, LysR family</fullName>
    </submittedName>
</protein>
<evidence type="ECO:0000256" key="1">
    <source>
        <dbReference type="ARBA" id="ARBA00009437"/>
    </source>
</evidence>
<dbReference type="Gene3D" id="1.10.10.10">
    <property type="entry name" value="Winged helix-like DNA-binding domain superfamily/Winged helix DNA-binding domain"/>
    <property type="match status" value="1"/>
</dbReference>
<dbReference type="SUPFAM" id="SSF46785">
    <property type="entry name" value="Winged helix' DNA-binding domain"/>
    <property type="match status" value="1"/>
</dbReference>
<dbReference type="SUPFAM" id="SSF53850">
    <property type="entry name" value="Periplasmic binding protein-like II"/>
    <property type="match status" value="1"/>
</dbReference>
<name>A0A1M7HLC5_9GAMM</name>
<dbReference type="Pfam" id="PF00126">
    <property type="entry name" value="HTH_1"/>
    <property type="match status" value="1"/>
</dbReference>
<dbReference type="InterPro" id="IPR037404">
    <property type="entry name" value="IlvY_PBP2"/>
</dbReference>
<dbReference type="STRING" id="29571.SAMN05878437_2208"/>
<evidence type="ECO:0000256" key="4">
    <source>
        <dbReference type="ARBA" id="ARBA00023163"/>
    </source>
</evidence>
<dbReference type="EMBL" id="LT670847">
    <property type="protein sequence ID" value="SHM29295.1"/>
    <property type="molecule type" value="Genomic_DNA"/>
</dbReference>
<evidence type="ECO:0000313" key="7">
    <source>
        <dbReference type="Proteomes" id="UP000190911"/>
    </source>
</evidence>
<dbReference type="GO" id="GO:0003700">
    <property type="term" value="F:DNA-binding transcription factor activity"/>
    <property type="evidence" value="ECO:0007669"/>
    <property type="project" value="InterPro"/>
</dbReference>
<dbReference type="CDD" id="cd08430">
    <property type="entry name" value="PBP2_IlvY"/>
    <property type="match status" value="1"/>
</dbReference>
<dbReference type="AlphaFoldDB" id="A0A1M7HLC5"/>
<keyword evidence="7" id="KW-1185">Reference proteome</keyword>
<evidence type="ECO:0000313" key="6">
    <source>
        <dbReference type="EMBL" id="SHM29295.1"/>
    </source>
</evidence>
<organism evidence="6 7">
    <name type="scientific">Vreelandella subglaciescola</name>
    <dbReference type="NCBI Taxonomy" id="29571"/>
    <lineage>
        <taxon>Bacteria</taxon>
        <taxon>Pseudomonadati</taxon>
        <taxon>Pseudomonadota</taxon>
        <taxon>Gammaproteobacteria</taxon>
        <taxon>Oceanospirillales</taxon>
        <taxon>Halomonadaceae</taxon>
        <taxon>Vreelandella</taxon>
    </lineage>
</organism>
<sequence>MAFHTVLNGLGYGISLTVRHPNYCVKRYICNTTLHMTKHGAAMDFRLLHYFITLADTLHFGRASELCYISASTLSRSIQQLEGALSTTLFERDNRHVSLTQQGMHFQRYARDTLEQWETIKRTLADDAAQLTGAISIYCSVTASYSFLYALLSDFRDQHPGIEFKLHTGDPADAMGRVLSGDDDMAITPRPRVPPPALAFKSLTRSPLVFIAPNAPLDWLPRVPESSTAEQWQAVPMILSEAGLSREYADTWFKALGISPHIYAQVAGHEAIVSMVGLGFGIGVVPKIVLDNSPLSNRVQILSVKPELPYYDVGLCVLNRRLKRPRIQALWEAVSERQL</sequence>
<dbReference type="Gene3D" id="3.40.190.10">
    <property type="entry name" value="Periplasmic binding protein-like II"/>
    <property type="match status" value="2"/>
</dbReference>
<dbReference type="GO" id="GO:0000976">
    <property type="term" value="F:transcription cis-regulatory region binding"/>
    <property type="evidence" value="ECO:0007669"/>
    <property type="project" value="TreeGrafter"/>
</dbReference>
<comment type="similarity">
    <text evidence="1">Belongs to the LysR transcriptional regulatory family.</text>
</comment>
<dbReference type="InterPro" id="IPR000847">
    <property type="entry name" value="LysR_HTH_N"/>
</dbReference>
<dbReference type="PANTHER" id="PTHR30126">
    <property type="entry name" value="HTH-TYPE TRANSCRIPTIONAL REGULATOR"/>
    <property type="match status" value="1"/>
</dbReference>
<dbReference type="InterPro" id="IPR036390">
    <property type="entry name" value="WH_DNA-bd_sf"/>
</dbReference>
<dbReference type="InterPro" id="IPR005119">
    <property type="entry name" value="LysR_subst-bd"/>
</dbReference>
<evidence type="ECO:0000256" key="3">
    <source>
        <dbReference type="ARBA" id="ARBA00023125"/>
    </source>
</evidence>
<accession>A0A1M7HLC5</accession>
<keyword evidence="3" id="KW-0238">DNA-binding</keyword>
<evidence type="ECO:0000256" key="2">
    <source>
        <dbReference type="ARBA" id="ARBA00023015"/>
    </source>
</evidence>
<dbReference type="FunFam" id="1.10.10.10:FF:000001">
    <property type="entry name" value="LysR family transcriptional regulator"/>
    <property type="match status" value="1"/>
</dbReference>